<gene>
    <name evidence="3" type="ORF">K227x_13530</name>
</gene>
<dbReference type="RefSeq" id="WP_246146580.1">
    <property type="nucleotide sequence ID" value="NZ_CP036525.1"/>
</dbReference>
<dbReference type="InterPro" id="IPR007557">
    <property type="entry name" value="PSP1_C"/>
</dbReference>
<dbReference type="Proteomes" id="UP000318538">
    <property type="component" value="Chromosome"/>
</dbReference>
<dbReference type="EMBL" id="CP036525">
    <property type="protein sequence ID" value="QDT02974.1"/>
    <property type="molecule type" value="Genomic_DNA"/>
</dbReference>
<feature type="compositionally biased region" description="Polar residues" evidence="1">
    <location>
        <begin position="301"/>
        <end position="319"/>
    </location>
</feature>
<reference evidence="3 4" key="1">
    <citation type="submission" date="2019-02" db="EMBL/GenBank/DDBJ databases">
        <title>Deep-cultivation of Planctomycetes and their phenomic and genomic characterization uncovers novel biology.</title>
        <authorList>
            <person name="Wiegand S."/>
            <person name="Jogler M."/>
            <person name="Boedeker C."/>
            <person name="Pinto D."/>
            <person name="Vollmers J."/>
            <person name="Rivas-Marin E."/>
            <person name="Kohn T."/>
            <person name="Peeters S.H."/>
            <person name="Heuer A."/>
            <person name="Rast P."/>
            <person name="Oberbeckmann S."/>
            <person name="Bunk B."/>
            <person name="Jeske O."/>
            <person name="Meyerdierks A."/>
            <person name="Storesund J.E."/>
            <person name="Kallscheuer N."/>
            <person name="Luecker S."/>
            <person name="Lage O.M."/>
            <person name="Pohl T."/>
            <person name="Merkel B.J."/>
            <person name="Hornburger P."/>
            <person name="Mueller R.-W."/>
            <person name="Bruemmer F."/>
            <person name="Labrenz M."/>
            <person name="Spormann A.M."/>
            <person name="Op den Camp H."/>
            <person name="Overmann J."/>
            <person name="Amann R."/>
            <person name="Jetten M.S.M."/>
            <person name="Mascher T."/>
            <person name="Medema M.H."/>
            <person name="Devos D.P."/>
            <person name="Kaster A.-K."/>
            <person name="Ovreas L."/>
            <person name="Rohde M."/>
            <person name="Galperin M.Y."/>
            <person name="Jogler C."/>
        </authorList>
    </citation>
    <scope>NUCLEOTIDE SEQUENCE [LARGE SCALE GENOMIC DNA]</scope>
    <source>
        <strain evidence="3 4">K22_7</strain>
    </source>
</reference>
<dbReference type="PROSITE" id="PS51411">
    <property type="entry name" value="PSP1_C"/>
    <property type="match status" value="1"/>
</dbReference>
<dbReference type="NCBIfam" id="NF041131">
    <property type="entry name" value="RicT_YaaT_fam"/>
    <property type="match status" value="1"/>
</dbReference>
<proteinExistence type="predicted"/>
<evidence type="ECO:0000259" key="2">
    <source>
        <dbReference type="PROSITE" id="PS51411"/>
    </source>
</evidence>
<dbReference type="KEGG" id="rlc:K227x_13530"/>
<dbReference type="Pfam" id="PF04468">
    <property type="entry name" value="PSP1"/>
    <property type="match status" value="1"/>
</dbReference>
<evidence type="ECO:0000313" key="3">
    <source>
        <dbReference type="EMBL" id="QDT02974.1"/>
    </source>
</evidence>
<organism evidence="3 4">
    <name type="scientific">Rubripirellula lacrimiformis</name>
    <dbReference type="NCBI Taxonomy" id="1930273"/>
    <lineage>
        <taxon>Bacteria</taxon>
        <taxon>Pseudomonadati</taxon>
        <taxon>Planctomycetota</taxon>
        <taxon>Planctomycetia</taxon>
        <taxon>Pirellulales</taxon>
        <taxon>Pirellulaceae</taxon>
        <taxon>Rubripirellula</taxon>
    </lineage>
</organism>
<accession>A0A517N748</accession>
<sequence length="342" mass="37923">MSESDAALDSVAGAADAAEYVVRCGSMRTLGVMKAKRAFRYGDEVIVRTDRGTEIGTVLCEATPTALDSMTEPTQGRIVRPVSDDDRSQWRHFEDKTAGDLKICQRCVDALRLKMELVDVERILGGERMVVYFLADERVDFRQLVRNLAKEFQTRIEMRQIGVRDEAKLLADYGDCGQPICCATFLSKMPPVSMKMAKLQKATLDPSKISGRCGRLKCCLRYEFDTYEALAKELPPPGSIVLTRDGNVTVIAQDILSGQLTVKTDDHRRIMIHSDDVISIIQRGEELGKPRRGRSRKPKSETTAETESEPNAKSASVARTESKPGTDRKAKAKPKPPSEPLG</sequence>
<feature type="region of interest" description="Disordered" evidence="1">
    <location>
        <begin position="283"/>
        <end position="342"/>
    </location>
</feature>
<dbReference type="PANTHER" id="PTHR43830:SF3">
    <property type="entry name" value="PROTEIN PSP1"/>
    <property type="match status" value="1"/>
</dbReference>
<feature type="domain" description="PSP1 C-terminal" evidence="2">
    <location>
        <begin position="76"/>
        <end position="161"/>
    </location>
</feature>
<evidence type="ECO:0000313" key="4">
    <source>
        <dbReference type="Proteomes" id="UP000318538"/>
    </source>
</evidence>
<evidence type="ECO:0000256" key="1">
    <source>
        <dbReference type="SAM" id="MobiDB-lite"/>
    </source>
</evidence>
<feature type="compositionally biased region" description="Basic and acidic residues" evidence="1">
    <location>
        <begin position="320"/>
        <end position="329"/>
    </location>
</feature>
<dbReference type="InterPro" id="IPR047767">
    <property type="entry name" value="PSP1-like"/>
</dbReference>
<name>A0A517N748_9BACT</name>
<dbReference type="AlphaFoldDB" id="A0A517N748"/>
<protein>
    <recommendedName>
        <fullName evidence="2">PSP1 C-terminal domain-containing protein</fullName>
    </recommendedName>
</protein>
<dbReference type="PANTHER" id="PTHR43830">
    <property type="entry name" value="PROTEIN PSP1"/>
    <property type="match status" value="1"/>
</dbReference>
<dbReference type="GO" id="GO:0005737">
    <property type="term" value="C:cytoplasm"/>
    <property type="evidence" value="ECO:0007669"/>
    <property type="project" value="TreeGrafter"/>
</dbReference>
<keyword evidence="4" id="KW-1185">Reference proteome</keyword>